<proteinExistence type="predicted"/>
<dbReference type="RefSeq" id="WP_055199612.1">
    <property type="nucleotide sequence ID" value="NZ_BTHH01000001.1"/>
</dbReference>
<evidence type="ECO:0000313" key="1">
    <source>
        <dbReference type="EMBL" id="CUN54085.1"/>
    </source>
</evidence>
<evidence type="ECO:0000313" key="2">
    <source>
        <dbReference type="Proteomes" id="UP000095431"/>
    </source>
</evidence>
<gene>
    <name evidence="1" type="ORF">ERS852478_00422</name>
</gene>
<dbReference type="Proteomes" id="UP000095431">
    <property type="component" value="Unassembled WGS sequence"/>
</dbReference>
<reference evidence="1 2" key="1">
    <citation type="submission" date="2015-09" db="EMBL/GenBank/DDBJ databases">
        <authorList>
            <consortium name="Pathogen Informatics"/>
        </authorList>
    </citation>
    <scope>NUCLEOTIDE SEQUENCE [LARGE SCALE GENOMIC DNA]</scope>
    <source>
        <strain evidence="1 2">2789STDY5834863</strain>
    </source>
</reference>
<sequence>MSKKKENAAVTVYTLQRTKLSQTDVDNFNAQYPKLDVKYTRAFHDRFLILDKMKAYHVGASLKDAGKKCFGINLIKDAGIVRDILQRLELETEE</sequence>
<dbReference type="EMBL" id="CYZN01000002">
    <property type="protein sequence ID" value="CUN54085.1"/>
    <property type="molecule type" value="Genomic_DNA"/>
</dbReference>
<name>A0A173XU37_9FIRM</name>
<dbReference type="AlphaFoldDB" id="A0A173XU37"/>
<accession>A0A173XU37</accession>
<protein>
    <submittedName>
        <fullName evidence="1">Uncharacterized protein</fullName>
    </submittedName>
</protein>
<organism evidence="1 2">
    <name type="scientific">Blautia wexlerae</name>
    <dbReference type="NCBI Taxonomy" id="418240"/>
    <lineage>
        <taxon>Bacteria</taxon>
        <taxon>Bacillati</taxon>
        <taxon>Bacillota</taxon>
        <taxon>Clostridia</taxon>
        <taxon>Lachnospirales</taxon>
        <taxon>Lachnospiraceae</taxon>
        <taxon>Blautia</taxon>
    </lineage>
</organism>